<organism evidence="1 2">
    <name type="scientific">Parabacteroides johnsonii</name>
    <dbReference type="NCBI Taxonomy" id="387661"/>
    <lineage>
        <taxon>Bacteria</taxon>
        <taxon>Pseudomonadati</taxon>
        <taxon>Bacteroidota</taxon>
        <taxon>Bacteroidia</taxon>
        <taxon>Bacteroidales</taxon>
        <taxon>Tannerellaceae</taxon>
        <taxon>Parabacteroides</taxon>
    </lineage>
</organism>
<protein>
    <submittedName>
        <fullName evidence="1">Uncharacterized protein</fullName>
    </submittedName>
</protein>
<evidence type="ECO:0000313" key="2">
    <source>
        <dbReference type="Proteomes" id="UP000195975"/>
    </source>
</evidence>
<dbReference type="EMBL" id="NFIJ01000001">
    <property type="protein sequence ID" value="OUO07183.1"/>
    <property type="molecule type" value="Genomic_DNA"/>
</dbReference>
<gene>
    <name evidence="1" type="ORF">B5F96_00485</name>
</gene>
<proteinExistence type="predicted"/>
<sequence>MAEGVRGALEKSFTGLPELKQKFQLFPLDETFVSSGETLVSLAGNKSFMPMELPSGRRGTKAESYFIIHKFLLSLPDISCL</sequence>
<accession>A0A9Q5SUG4</accession>
<dbReference type="Proteomes" id="UP000195975">
    <property type="component" value="Unassembled WGS sequence"/>
</dbReference>
<reference evidence="2" key="1">
    <citation type="submission" date="2017-04" db="EMBL/GenBank/DDBJ databases">
        <title>Function of individual gut microbiota members based on whole genome sequencing of pure cultures obtained from chicken caecum.</title>
        <authorList>
            <person name="Medvecky M."/>
            <person name="Cejkova D."/>
            <person name="Polansky O."/>
            <person name="Karasova D."/>
            <person name="Kubasova T."/>
            <person name="Cizek A."/>
            <person name="Rychlik I."/>
        </authorList>
    </citation>
    <scope>NUCLEOTIDE SEQUENCE [LARGE SCALE GENOMIC DNA]</scope>
    <source>
        <strain evidence="2">An42</strain>
    </source>
</reference>
<name>A0A9Q5SUG4_9BACT</name>
<comment type="caution">
    <text evidence="1">The sequence shown here is derived from an EMBL/GenBank/DDBJ whole genome shotgun (WGS) entry which is preliminary data.</text>
</comment>
<dbReference type="AlphaFoldDB" id="A0A9Q5SUG4"/>
<evidence type="ECO:0000313" key="1">
    <source>
        <dbReference type="EMBL" id="OUO07183.1"/>
    </source>
</evidence>